<dbReference type="KEGG" id="vg:77945452"/>
<dbReference type="Proteomes" id="UP000662754">
    <property type="component" value="Segment"/>
</dbReference>
<name>A0A873WAP6_9CAUD</name>
<evidence type="ECO:0000313" key="2">
    <source>
        <dbReference type="Proteomes" id="UP000662754"/>
    </source>
</evidence>
<keyword evidence="2" id="KW-1185">Reference proteome</keyword>
<reference evidence="1" key="1">
    <citation type="submission" date="2020-10" db="EMBL/GenBank/DDBJ databases">
        <title>The Isolation and Genome Sequence of a Novel Cyanophage S-H9-2 from the Yellow Sea, China.</title>
        <authorList>
            <person name="Jiang T."/>
            <person name="Luo L."/>
        </authorList>
    </citation>
    <scope>NUCLEOTIDE SEQUENCE</scope>
</reference>
<sequence length="254" mass="27993">MSGILRVDEIQTNSGSPYLVSNGSTTTFKTSLDFQSGSNLTMPSWTTANRPTTGVAVGTSGFNTTEGELEIYNGTEWTPVSGGSSEVIDRGDPANLSNGFLLEDFNVVHYFQSSNNDVNIDSQLVENAVYEMTYTSSGGSANIDFYLRPNGVNHGSEFRSHYRATDGSANFNRADQTLSFFYFDHFFGGSGSDPMGKVWFTTGPTNKYMYYVGSDTASLSIGYCRWTNNSRNWNTVGFTGFNGNNKRFWVRRIG</sequence>
<evidence type="ECO:0000313" key="1">
    <source>
        <dbReference type="EMBL" id="QPB08297.1"/>
    </source>
</evidence>
<dbReference type="RefSeq" id="YP_010669282.1">
    <property type="nucleotide sequence ID" value="NC_070960.1"/>
</dbReference>
<protein>
    <submittedName>
        <fullName evidence="1">Uncharacterized protein</fullName>
    </submittedName>
</protein>
<dbReference type="GeneID" id="77945452"/>
<accession>A0A873WAP6</accession>
<organism evidence="1 2">
    <name type="scientific">Synechococcus phage S-H9-2</name>
    <dbReference type="NCBI Taxonomy" id="2783669"/>
    <lineage>
        <taxon>Viruses</taxon>
        <taxon>Duplodnaviria</taxon>
        <taxon>Heunggongvirae</taxon>
        <taxon>Uroviricota</taxon>
        <taxon>Caudoviricetes</taxon>
        <taxon>Pantevenvirales</taxon>
        <taxon>Kyanoviridae</taxon>
        <taxon>Yushanluvirus</taxon>
        <taxon>Yushanluvirus satich</taxon>
    </lineage>
</organism>
<dbReference type="EMBL" id="MW147367">
    <property type="protein sequence ID" value="QPB08297.1"/>
    <property type="molecule type" value="Genomic_DNA"/>
</dbReference>
<proteinExistence type="predicted"/>